<evidence type="ECO:0000313" key="3">
    <source>
        <dbReference type="Proteomes" id="UP000441336"/>
    </source>
</evidence>
<reference evidence="2 3" key="1">
    <citation type="submission" date="2019-12" db="EMBL/GenBank/DDBJ databases">
        <title>Hymenobacter sp. HMF4947 Genome sequencing and assembly.</title>
        <authorList>
            <person name="Kang H."/>
            <person name="Cha I."/>
            <person name="Kim H."/>
            <person name="Joh K."/>
        </authorList>
    </citation>
    <scope>NUCLEOTIDE SEQUENCE [LARGE SCALE GENOMIC DNA]</scope>
    <source>
        <strain evidence="2 3">HMF4947</strain>
    </source>
</reference>
<dbReference type="Gene3D" id="2.30.30.100">
    <property type="match status" value="3"/>
</dbReference>
<sequence>MRNDYPPTLSRATQWLLLALVGLPLVAVGQAPLFAPVVPYASGAPNAAPYSLAVADVNGDGKLDVVVANFMASTLSVLLGNGNGSFTLQANSPSTGTTSAPYSLVLADVNGDGKLDALTSNYYTGTLGVLLGNGSGGFTLLPNSPATVTGASGPSLFITVADVNGDSKPDVIASNLNVGTLGILLGDGHGGFVLQANSPPTGAVTSNPAKAVVADVNGDGKPDVVVANSIASTLGVLLGNGNGGFTLQANSPSTGAGSDPFSLALADVNGDSKLDALTTNDRTGTLGVLLGNGNGGFTLQA</sequence>
<evidence type="ECO:0000313" key="2">
    <source>
        <dbReference type="EMBL" id="MVN79260.1"/>
    </source>
</evidence>
<dbReference type="PANTHER" id="PTHR46580">
    <property type="entry name" value="SENSOR KINASE-RELATED"/>
    <property type="match status" value="1"/>
</dbReference>
<dbReference type="InterPro" id="IPR028994">
    <property type="entry name" value="Integrin_alpha_N"/>
</dbReference>
<dbReference type="SUPFAM" id="SSF69318">
    <property type="entry name" value="Integrin alpha N-terminal domain"/>
    <property type="match status" value="1"/>
</dbReference>
<protein>
    <recommendedName>
        <fullName evidence="4">VCBS repeat-containing protein</fullName>
    </recommendedName>
</protein>
<organism evidence="2 3">
    <name type="scientific">Hymenobacter ginkgonis</name>
    <dbReference type="NCBI Taxonomy" id="2682976"/>
    <lineage>
        <taxon>Bacteria</taxon>
        <taxon>Pseudomonadati</taxon>
        <taxon>Bacteroidota</taxon>
        <taxon>Cytophagia</taxon>
        <taxon>Cytophagales</taxon>
        <taxon>Hymenobacteraceae</taxon>
        <taxon>Hymenobacter</taxon>
    </lineage>
</organism>
<keyword evidence="3" id="KW-1185">Reference proteome</keyword>
<dbReference type="InterPro" id="IPR013517">
    <property type="entry name" value="FG-GAP"/>
</dbReference>
<evidence type="ECO:0008006" key="4">
    <source>
        <dbReference type="Google" id="ProtNLM"/>
    </source>
</evidence>
<proteinExistence type="predicted"/>
<name>A0A7K1TLH8_9BACT</name>
<dbReference type="Proteomes" id="UP000441336">
    <property type="component" value="Unassembled WGS sequence"/>
</dbReference>
<dbReference type="RefSeq" id="WP_157570033.1">
    <property type="nucleotide sequence ID" value="NZ_WQKZ01000012.1"/>
</dbReference>
<dbReference type="Pfam" id="PF13517">
    <property type="entry name" value="FG-GAP_3"/>
    <property type="match status" value="2"/>
</dbReference>
<comment type="caution">
    <text evidence="2">The sequence shown here is derived from an EMBL/GenBank/DDBJ whole genome shotgun (WGS) entry which is preliminary data.</text>
</comment>
<gene>
    <name evidence="2" type="ORF">GO988_23250</name>
</gene>
<dbReference type="EMBL" id="WQKZ01000012">
    <property type="protein sequence ID" value="MVN79260.1"/>
    <property type="molecule type" value="Genomic_DNA"/>
</dbReference>
<dbReference type="AlphaFoldDB" id="A0A7K1TLH8"/>
<evidence type="ECO:0000256" key="1">
    <source>
        <dbReference type="ARBA" id="ARBA00022729"/>
    </source>
</evidence>
<accession>A0A7K1TLH8</accession>
<keyword evidence="1" id="KW-0732">Signal</keyword>